<evidence type="ECO:0000256" key="1">
    <source>
        <dbReference type="ARBA" id="ARBA00010169"/>
    </source>
</evidence>
<proteinExistence type="inferred from homology"/>
<dbReference type="GO" id="GO:0010038">
    <property type="term" value="P:response to metal ion"/>
    <property type="evidence" value="ECO:0007669"/>
    <property type="project" value="InterPro"/>
</dbReference>
<dbReference type="Proteomes" id="UP001161325">
    <property type="component" value="Unassembled WGS sequence"/>
</dbReference>
<accession>A0AA37VB66</accession>
<dbReference type="PANTHER" id="PTHR23419:SF8">
    <property type="entry name" value="FI09726P"/>
    <property type="match status" value="1"/>
</dbReference>
<dbReference type="InterPro" id="IPR011322">
    <property type="entry name" value="N-reg_PII-like_a/b"/>
</dbReference>
<gene>
    <name evidence="2" type="primary">cutA</name>
    <name evidence="2" type="ORF">rosag_26260</name>
</gene>
<sequence length="113" mass="12529">MPDATVVVLTTLASEEEAVPFVRTLLDLRLIACGTILPPARSFYRWEGKMADEREVVVLLKTRRERLDGLKEAFDRLHPYDTPELLALPVHAGLPRYLGWIAAEATGENAGAS</sequence>
<dbReference type="SUPFAM" id="SSF54913">
    <property type="entry name" value="GlnB-like"/>
    <property type="match status" value="1"/>
</dbReference>
<protein>
    <submittedName>
        <fullName evidence="2">Divalent cation tolerance protein</fullName>
    </submittedName>
</protein>
<dbReference type="GO" id="GO:0005507">
    <property type="term" value="F:copper ion binding"/>
    <property type="evidence" value="ECO:0007669"/>
    <property type="project" value="TreeGrafter"/>
</dbReference>
<evidence type="ECO:0000313" key="3">
    <source>
        <dbReference type="Proteomes" id="UP001161325"/>
    </source>
</evidence>
<name>A0AA37VB66_9BACT</name>
<comment type="caution">
    <text evidence="2">The sequence shown here is derived from an EMBL/GenBank/DDBJ whole genome shotgun (WGS) entry which is preliminary data.</text>
</comment>
<dbReference type="Pfam" id="PF03091">
    <property type="entry name" value="CutA1"/>
    <property type="match status" value="1"/>
</dbReference>
<organism evidence="2 3">
    <name type="scientific">Roseisolibacter agri</name>
    <dbReference type="NCBI Taxonomy" id="2014610"/>
    <lineage>
        <taxon>Bacteria</taxon>
        <taxon>Pseudomonadati</taxon>
        <taxon>Gemmatimonadota</taxon>
        <taxon>Gemmatimonadia</taxon>
        <taxon>Gemmatimonadales</taxon>
        <taxon>Gemmatimonadaceae</taxon>
        <taxon>Roseisolibacter</taxon>
    </lineage>
</organism>
<dbReference type="RefSeq" id="WP_284350581.1">
    <property type="nucleotide sequence ID" value="NZ_BRXS01000004.1"/>
</dbReference>
<dbReference type="InterPro" id="IPR015867">
    <property type="entry name" value="N-reg_PII/ATP_PRibTrfase_C"/>
</dbReference>
<reference evidence="2" key="1">
    <citation type="submission" date="2022-08" db="EMBL/GenBank/DDBJ databases">
        <title>Draft genome sequencing of Roseisolibacter agri AW1220.</title>
        <authorList>
            <person name="Tobiishi Y."/>
            <person name="Tonouchi A."/>
        </authorList>
    </citation>
    <scope>NUCLEOTIDE SEQUENCE</scope>
    <source>
        <strain evidence="2">AW1220</strain>
    </source>
</reference>
<dbReference type="EMBL" id="BRXS01000004">
    <property type="protein sequence ID" value="GLC26113.1"/>
    <property type="molecule type" value="Genomic_DNA"/>
</dbReference>
<dbReference type="AlphaFoldDB" id="A0AA37VB66"/>
<evidence type="ECO:0000313" key="2">
    <source>
        <dbReference type="EMBL" id="GLC26113.1"/>
    </source>
</evidence>
<comment type="similarity">
    <text evidence="1">Belongs to the CutA family.</text>
</comment>
<dbReference type="Gene3D" id="3.30.70.120">
    <property type="match status" value="1"/>
</dbReference>
<dbReference type="InterPro" id="IPR004323">
    <property type="entry name" value="Ion_tolerance_CutA"/>
</dbReference>
<dbReference type="PANTHER" id="PTHR23419">
    <property type="entry name" value="DIVALENT CATION TOLERANCE CUTA-RELATED"/>
    <property type="match status" value="1"/>
</dbReference>
<keyword evidence="3" id="KW-1185">Reference proteome</keyword>